<name>A0A4Z0FAU6_9GAMM</name>
<dbReference type="AlphaFoldDB" id="A0A4Z0FAU6"/>
<dbReference type="NCBIfam" id="TIGR01179">
    <property type="entry name" value="galE"/>
    <property type="match status" value="1"/>
</dbReference>
<comment type="catalytic activity">
    <reaction evidence="1 10">
        <text>UDP-alpha-D-glucose = UDP-alpha-D-galactose</text>
        <dbReference type="Rhea" id="RHEA:22168"/>
        <dbReference type="ChEBI" id="CHEBI:58885"/>
        <dbReference type="ChEBI" id="CHEBI:66914"/>
        <dbReference type="EC" id="5.1.3.2"/>
    </reaction>
</comment>
<gene>
    <name evidence="12" type="primary">galE</name>
    <name evidence="12" type="ORF">E4680_07720</name>
</gene>
<comment type="similarity">
    <text evidence="4 10">Belongs to the NAD(P)-dependent epimerase/dehydratase family.</text>
</comment>
<dbReference type="Gene3D" id="3.40.50.720">
    <property type="entry name" value="NAD(P)-binding Rossmann-like Domain"/>
    <property type="match status" value="1"/>
</dbReference>
<comment type="cofactor">
    <cofactor evidence="2 10">
        <name>NAD(+)</name>
        <dbReference type="ChEBI" id="CHEBI:57540"/>
    </cofactor>
</comment>
<dbReference type="GO" id="GO:0003978">
    <property type="term" value="F:UDP-glucose 4-epimerase activity"/>
    <property type="evidence" value="ECO:0007669"/>
    <property type="project" value="UniProtKB-UniRule"/>
</dbReference>
<dbReference type="GO" id="GO:0033499">
    <property type="term" value="P:galactose catabolic process via UDP-galactose, Leloir pathway"/>
    <property type="evidence" value="ECO:0007669"/>
    <property type="project" value="TreeGrafter"/>
</dbReference>
<evidence type="ECO:0000256" key="4">
    <source>
        <dbReference type="ARBA" id="ARBA00007637"/>
    </source>
</evidence>
<evidence type="ECO:0000256" key="10">
    <source>
        <dbReference type="RuleBase" id="RU366046"/>
    </source>
</evidence>
<reference evidence="12 13" key="1">
    <citation type="journal article" date="2019" name="ISME J.">
        <title>Candidatus Macondimonas diazotrophica, a novel gammaproteobacterial genus dominating crude-oil-contaminated coastal sediments.</title>
        <authorList>
            <person name="Karthikeyan S."/>
            <person name="Konstantinidis K."/>
        </authorList>
    </citation>
    <scope>NUCLEOTIDE SEQUENCE [LARGE SCALE GENOMIC DNA]</scope>
    <source>
        <strain evidence="12 13">KTK01</strain>
    </source>
</reference>
<dbReference type="InterPro" id="IPR001509">
    <property type="entry name" value="Epimerase_deHydtase"/>
</dbReference>
<evidence type="ECO:0000313" key="13">
    <source>
        <dbReference type="Proteomes" id="UP000297890"/>
    </source>
</evidence>
<organism evidence="12 13">
    <name type="scientific">Candidatus Macondimonas diazotrophica</name>
    <dbReference type="NCBI Taxonomy" id="2305248"/>
    <lineage>
        <taxon>Bacteria</taxon>
        <taxon>Pseudomonadati</taxon>
        <taxon>Pseudomonadota</taxon>
        <taxon>Gammaproteobacteria</taxon>
        <taxon>Chromatiales</taxon>
        <taxon>Ectothiorhodospiraceae</taxon>
        <taxon>Candidatus Macondimonas</taxon>
    </lineage>
</organism>
<evidence type="ECO:0000256" key="7">
    <source>
        <dbReference type="ARBA" id="ARBA00023027"/>
    </source>
</evidence>
<dbReference type="Gene3D" id="3.90.25.10">
    <property type="entry name" value="UDP-galactose 4-epimerase, domain 1"/>
    <property type="match status" value="1"/>
</dbReference>
<keyword evidence="7 10" id="KW-0520">NAD</keyword>
<dbReference type="InterPro" id="IPR036291">
    <property type="entry name" value="NAD(P)-bd_dom_sf"/>
</dbReference>
<evidence type="ECO:0000259" key="11">
    <source>
        <dbReference type="Pfam" id="PF01370"/>
    </source>
</evidence>
<dbReference type="EMBL" id="SRIO01000008">
    <property type="protein sequence ID" value="TFZ82584.1"/>
    <property type="molecule type" value="Genomic_DNA"/>
</dbReference>
<keyword evidence="9 10" id="KW-0119">Carbohydrate metabolism</keyword>
<comment type="subunit">
    <text evidence="10">Homodimer.</text>
</comment>
<evidence type="ECO:0000256" key="9">
    <source>
        <dbReference type="ARBA" id="ARBA00023277"/>
    </source>
</evidence>
<dbReference type="Pfam" id="PF01370">
    <property type="entry name" value="Epimerase"/>
    <property type="match status" value="1"/>
</dbReference>
<protein>
    <recommendedName>
        <fullName evidence="6 10">UDP-glucose 4-epimerase</fullName>
        <ecNumber evidence="5 10">5.1.3.2</ecNumber>
    </recommendedName>
</protein>
<feature type="domain" description="NAD-dependent epimerase/dehydratase" evidence="11">
    <location>
        <begin position="5"/>
        <end position="254"/>
    </location>
</feature>
<accession>A0A4Z0FAU6</accession>
<sequence>MAKMVLITGGAGYIGSHVARQLGQRGESLIILDDLSTGHLDNVQHGQLVVGDAGNRELLDDLLSRHPIDTVLHFAARTSVPDSVRLPLEYYDTNTCLMHTLLSACARAGIQHFMFSSTAAVYALPALHLPATEQSPTAPNNPYGRSKLMAEWMLRDLCAMTPMRYAILRYFNVAGSAAGAGLGPRGLQAGQLIKVACETALGRRPFVEVFGTDYDTPDGTGIRDYIHVEDLADAHVLALDYLRAQGESVTLNCGYGQGRSVREVLAAVGAASGRTIPTVNRPRRPGDLPRMVADSHRLRGLLQWTPRHADLATIVRSALDWEQAQPNPSEPASISHTG</sequence>
<evidence type="ECO:0000256" key="1">
    <source>
        <dbReference type="ARBA" id="ARBA00000083"/>
    </source>
</evidence>
<evidence type="ECO:0000313" key="12">
    <source>
        <dbReference type="EMBL" id="TFZ82584.1"/>
    </source>
</evidence>
<proteinExistence type="inferred from homology"/>
<evidence type="ECO:0000256" key="3">
    <source>
        <dbReference type="ARBA" id="ARBA00004947"/>
    </source>
</evidence>
<comment type="caution">
    <text evidence="12">The sequence shown here is derived from an EMBL/GenBank/DDBJ whole genome shotgun (WGS) entry which is preliminary data.</text>
</comment>
<dbReference type="RefSeq" id="WP_135281830.1">
    <property type="nucleotide sequence ID" value="NZ_SRIO01000008.1"/>
</dbReference>
<dbReference type="EC" id="5.1.3.2" evidence="5 10"/>
<keyword evidence="8 10" id="KW-0413">Isomerase</keyword>
<comment type="pathway">
    <text evidence="3 10">Carbohydrate metabolism; galactose metabolism.</text>
</comment>
<evidence type="ECO:0000256" key="6">
    <source>
        <dbReference type="ARBA" id="ARBA00018569"/>
    </source>
</evidence>
<dbReference type="UniPathway" id="UPA00214"/>
<dbReference type="PANTHER" id="PTHR43725:SF53">
    <property type="entry name" value="UDP-ARABINOSE 4-EPIMERASE 1"/>
    <property type="match status" value="1"/>
</dbReference>
<keyword evidence="13" id="KW-1185">Reference proteome</keyword>
<dbReference type="CDD" id="cd05247">
    <property type="entry name" value="UDP_G4E_1_SDR_e"/>
    <property type="match status" value="1"/>
</dbReference>
<dbReference type="InterPro" id="IPR005886">
    <property type="entry name" value="UDP_G4E"/>
</dbReference>
<dbReference type="SUPFAM" id="SSF51735">
    <property type="entry name" value="NAD(P)-binding Rossmann-fold domains"/>
    <property type="match status" value="1"/>
</dbReference>
<dbReference type="Proteomes" id="UP000297890">
    <property type="component" value="Unassembled WGS sequence"/>
</dbReference>
<dbReference type="PANTHER" id="PTHR43725">
    <property type="entry name" value="UDP-GLUCOSE 4-EPIMERASE"/>
    <property type="match status" value="1"/>
</dbReference>
<evidence type="ECO:0000256" key="5">
    <source>
        <dbReference type="ARBA" id="ARBA00013189"/>
    </source>
</evidence>
<evidence type="ECO:0000256" key="8">
    <source>
        <dbReference type="ARBA" id="ARBA00023235"/>
    </source>
</evidence>
<evidence type="ECO:0000256" key="2">
    <source>
        <dbReference type="ARBA" id="ARBA00001911"/>
    </source>
</evidence>
<dbReference type="OrthoDB" id="9803010at2"/>